<feature type="transmembrane region" description="Helical" evidence="1">
    <location>
        <begin position="150"/>
        <end position="168"/>
    </location>
</feature>
<organism evidence="2 3">
    <name type="scientific">Melghiribacillus thermohalophilus</name>
    <dbReference type="NCBI Taxonomy" id="1324956"/>
    <lineage>
        <taxon>Bacteria</taxon>
        <taxon>Bacillati</taxon>
        <taxon>Bacillota</taxon>
        <taxon>Bacilli</taxon>
        <taxon>Bacillales</taxon>
        <taxon>Bacillaceae</taxon>
        <taxon>Melghiribacillus</taxon>
    </lineage>
</organism>
<dbReference type="EMBL" id="SMAN01000022">
    <property type="protein sequence ID" value="TCT18245.1"/>
    <property type="molecule type" value="Genomic_DNA"/>
</dbReference>
<dbReference type="InterPro" id="IPR007404">
    <property type="entry name" value="YdjM-like"/>
</dbReference>
<sequence>MDYLLHSILHILVGLCIGYFFLSKDVESNRDQIFVLTISGIASIAPDITKFFGDLYGHSIWFVPVFGLLMALVSRWFFKKIDWVKLWIVFSVVIFIGHLLIDFIGNGLALYYPSTMKEFRFHIIRSVDYFILTLLFITITLSFFLRKKRLVIGMGLSILLIYLGLLSYSKVQLEQTLEKTYNDENIQLLITYPSFDNRWAFQIRTDERSIFGYSALFSQDIEIYRETRNE</sequence>
<comment type="caution">
    <text evidence="2">The sequence shown here is derived from an EMBL/GenBank/DDBJ whole genome shotgun (WGS) entry which is preliminary data.</text>
</comment>
<evidence type="ECO:0000256" key="1">
    <source>
        <dbReference type="SAM" id="Phobius"/>
    </source>
</evidence>
<keyword evidence="1" id="KW-0472">Membrane</keyword>
<keyword evidence="1" id="KW-1133">Transmembrane helix</keyword>
<feature type="transmembrane region" description="Helical" evidence="1">
    <location>
        <begin position="123"/>
        <end position="145"/>
    </location>
</feature>
<feature type="transmembrane region" description="Helical" evidence="1">
    <location>
        <begin position="6"/>
        <end position="22"/>
    </location>
</feature>
<protein>
    <submittedName>
        <fullName evidence="2">LexA-binding, inner membrane-associated putative hydrolase</fullName>
    </submittedName>
</protein>
<keyword evidence="1" id="KW-0812">Transmembrane</keyword>
<evidence type="ECO:0000313" key="2">
    <source>
        <dbReference type="EMBL" id="TCT18245.1"/>
    </source>
</evidence>
<reference evidence="2 3" key="1">
    <citation type="submission" date="2019-03" db="EMBL/GenBank/DDBJ databases">
        <title>Genomic Encyclopedia of Type Strains, Phase IV (KMG-IV): sequencing the most valuable type-strain genomes for metagenomic binning, comparative biology and taxonomic classification.</title>
        <authorList>
            <person name="Goeker M."/>
        </authorList>
    </citation>
    <scope>NUCLEOTIDE SEQUENCE [LARGE SCALE GENOMIC DNA]</scope>
    <source>
        <strain evidence="2 3">DSM 25894</strain>
    </source>
</reference>
<keyword evidence="3" id="KW-1185">Reference proteome</keyword>
<gene>
    <name evidence="2" type="ORF">EDD68_1227</name>
</gene>
<feature type="transmembrane region" description="Helical" evidence="1">
    <location>
        <begin position="59"/>
        <end position="78"/>
    </location>
</feature>
<dbReference type="RefSeq" id="WP_132372681.1">
    <property type="nucleotide sequence ID" value="NZ_SMAN01000022.1"/>
</dbReference>
<dbReference type="AlphaFoldDB" id="A0A4R3MQQ6"/>
<accession>A0A4R3MQQ6</accession>
<name>A0A4R3MQQ6_9BACI</name>
<dbReference type="OrthoDB" id="2517683at2"/>
<feature type="transmembrane region" description="Helical" evidence="1">
    <location>
        <begin position="87"/>
        <end position="111"/>
    </location>
</feature>
<keyword evidence="2" id="KW-0378">Hydrolase</keyword>
<dbReference type="Proteomes" id="UP000294650">
    <property type="component" value="Unassembled WGS sequence"/>
</dbReference>
<evidence type="ECO:0000313" key="3">
    <source>
        <dbReference type="Proteomes" id="UP000294650"/>
    </source>
</evidence>
<dbReference type="GO" id="GO:0016787">
    <property type="term" value="F:hydrolase activity"/>
    <property type="evidence" value="ECO:0007669"/>
    <property type="project" value="UniProtKB-KW"/>
</dbReference>
<proteinExistence type="predicted"/>
<dbReference type="Pfam" id="PF04307">
    <property type="entry name" value="YdjM"/>
    <property type="match status" value="1"/>
</dbReference>